<evidence type="ECO:0000256" key="3">
    <source>
        <dbReference type="ARBA" id="ARBA00023163"/>
    </source>
</evidence>
<evidence type="ECO:0000256" key="2">
    <source>
        <dbReference type="ARBA" id="ARBA00023125"/>
    </source>
</evidence>
<dbReference type="PANTHER" id="PTHR30055:SF146">
    <property type="entry name" value="HTH-TYPE TRANSCRIPTIONAL DUAL REGULATOR CECR"/>
    <property type="match status" value="1"/>
</dbReference>
<evidence type="ECO:0000313" key="7">
    <source>
        <dbReference type="Proteomes" id="UP001238179"/>
    </source>
</evidence>
<dbReference type="PRINTS" id="PR00455">
    <property type="entry name" value="HTHTETR"/>
</dbReference>
<dbReference type="Gene3D" id="1.10.10.60">
    <property type="entry name" value="Homeodomain-like"/>
    <property type="match status" value="1"/>
</dbReference>
<dbReference type="SUPFAM" id="SSF46689">
    <property type="entry name" value="Homeodomain-like"/>
    <property type="match status" value="1"/>
</dbReference>
<dbReference type="KEGG" id="msil:METEAL_34820"/>
<dbReference type="InterPro" id="IPR050109">
    <property type="entry name" value="HTH-type_TetR-like_transc_reg"/>
</dbReference>
<dbReference type="PROSITE" id="PS50977">
    <property type="entry name" value="HTH_TETR_2"/>
    <property type="match status" value="1"/>
</dbReference>
<reference evidence="7" key="1">
    <citation type="journal article" date="2023" name="Int. J. Syst. Evol. Microbiol.">
        <title>Mesoterricola silvestris gen. nov., sp. nov., Mesoterricola sediminis sp. nov., Geothrix oryzae sp. nov., Geothrix edaphica sp. nov., Geothrix rubra sp. nov., and Geothrix limicola sp. nov., six novel members of Acidobacteriota isolated from soils.</title>
        <authorList>
            <person name="Itoh H."/>
            <person name="Sugisawa Y."/>
            <person name="Mise K."/>
            <person name="Xu Z."/>
            <person name="Kuniyasu M."/>
            <person name="Ushijima N."/>
            <person name="Kawano K."/>
            <person name="Kobayashi E."/>
            <person name="Shiratori Y."/>
            <person name="Masuda Y."/>
            <person name="Senoo K."/>
        </authorList>
    </citation>
    <scope>NUCLEOTIDE SEQUENCE [LARGE SCALE GENOMIC DNA]</scope>
    <source>
        <strain evidence="7">W79</strain>
    </source>
</reference>
<dbReference type="InterPro" id="IPR001647">
    <property type="entry name" value="HTH_TetR"/>
</dbReference>
<evidence type="ECO:0000256" key="1">
    <source>
        <dbReference type="ARBA" id="ARBA00023015"/>
    </source>
</evidence>
<organism evidence="6 7">
    <name type="scientific">Mesoterricola silvestris</name>
    <dbReference type="NCBI Taxonomy" id="2927979"/>
    <lineage>
        <taxon>Bacteria</taxon>
        <taxon>Pseudomonadati</taxon>
        <taxon>Acidobacteriota</taxon>
        <taxon>Holophagae</taxon>
        <taxon>Holophagales</taxon>
        <taxon>Holophagaceae</taxon>
        <taxon>Mesoterricola</taxon>
    </lineage>
</organism>
<feature type="DNA-binding region" description="H-T-H motif" evidence="4">
    <location>
        <begin position="31"/>
        <end position="50"/>
    </location>
</feature>
<evidence type="ECO:0000259" key="5">
    <source>
        <dbReference type="PROSITE" id="PS50977"/>
    </source>
</evidence>
<feature type="domain" description="HTH tetR-type" evidence="5">
    <location>
        <begin position="8"/>
        <end position="68"/>
    </location>
</feature>
<sequence>MHPTRKRADRRTLILDAARRLFLVHGFEGTSMEAILGEVGGSKATLYAHFPGKDALFEAAMKSAGAGPLVLELDPRVSPRTVLSRVAEKVLRVGASTWAVRMQRCVIARTEAAPEAARAFFEAGAGAALRDLAAWLAAQHRAGALHCPRPAQSAELFLGMAQGLHGQRALSGLPPLGASGRGAWVRCVVRAFLDLHRRS</sequence>
<dbReference type="AlphaFoldDB" id="A0AA48H1I6"/>
<dbReference type="FunFam" id="1.10.10.60:FF:000141">
    <property type="entry name" value="TetR family transcriptional regulator"/>
    <property type="match status" value="1"/>
</dbReference>
<dbReference type="InterPro" id="IPR009057">
    <property type="entry name" value="Homeodomain-like_sf"/>
</dbReference>
<dbReference type="GO" id="GO:0003700">
    <property type="term" value="F:DNA-binding transcription factor activity"/>
    <property type="evidence" value="ECO:0007669"/>
    <property type="project" value="TreeGrafter"/>
</dbReference>
<keyword evidence="7" id="KW-1185">Reference proteome</keyword>
<dbReference type="InterPro" id="IPR039536">
    <property type="entry name" value="TetR_C_Proteobacteria"/>
</dbReference>
<dbReference type="RefSeq" id="WP_316412983.1">
    <property type="nucleotide sequence ID" value="NZ_AP027080.1"/>
</dbReference>
<dbReference type="EMBL" id="AP027080">
    <property type="protein sequence ID" value="BDU74308.1"/>
    <property type="molecule type" value="Genomic_DNA"/>
</dbReference>
<gene>
    <name evidence="6" type="ORF">METEAL_34820</name>
</gene>
<dbReference type="Gene3D" id="1.10.357.10">
    <property type="entry name" value="Tetracycline Repressor, domain 2"/>
    <property type="match status" value="1"/>
</dbReference>
<keyword evidence="1" id="KW-0805">Transcription regulation</keyword>
<name>A0AA48H1I6_9BACT</name>
<dbReference type="GO" id="GO:0000976">
    <property type="term" value="F:transcription cis-regulatory region binding"/>
    <property type="evidence" value="ECO:0007669"/>
    <property type="project" value="TreeGrafter"/>
</dbReference>
<dbReference type="Pfam" id="PF14246">
    <property type="entry name" value="TetR_C_7"/>
    <property type="match status" value="1"/>
</dbReference>
<evidence type="ECO:0000313" key="6">
    <source>
        <dbReference type="EMBL" id="BDU74308.1"/>
    </source>
</evidence>
<protein>
    <submittedName>
        <fullName evidence="6">TetR family transcriptional regulator</fullName>
    </submittedName>
</protein>
<proteinExistence type="predicted"/>
<dbReference type="Proteomes" id="UP001238179">
    <property type="component" value="Chromosome"/>
</dbReference>
<keyword evidence="2 4" id="KW-0238">DNA-binding</keyword>
<evidence type="ECO:0000256" key="4">
    <source>
        <dbReference type="PROSITE-ProRule" id="PRU00335"/>
    </source>
</evidence>
<keyword evidence="3" id="KW-0804">Transcription</keyword>
<dbReference type="Pfam" id="PF00440">
    <property type="entry name" value="TetR_N"/>
    <property type="match status" value="1"/>
</dbReference>
<accession>A0AA48H1I6</accession>
<dbReference type="PANTHER" id="PTHR30055">
    <property type="entry name" value="HTH-TYPE TRANSCRIPTIONAL REGULATOR RUTR"/>
    <property type="match status" value="1"/>
</dbReference>